<comment type="caution">
    <text evidence="9">The sequence shown here is derived from an EMBL/GenBank/DDBJ whole genome shotgun (WGS) entry which is preliminary data.</text>
</comment>
<comment type="subcellular location">
    <subcellularLocation>
        <location evidence="1">Endomembrane system</location>
        <topology evidence="1">Multi-pass membrane protein</topology>
    </subcellularLocation>
</comment>
<protein>
    <submittedName>
        <fullName evidence="9">Magnesium/proton exchanger isoform X2</fullName>
    </submittedName>
</protein>
<feature type="transmembrane region" description="Helical" evidence="7">
    <location>
        <begin position="438"/>
        <end position="458"/>
    </location>
</feature>
<evidence type="ECO:0000256" key="7">
    <source>
        <dbReference type="SAM" id="Phobius"/>
    </source>
</evidence>
<keyword evidence="5" id="KW-0406">Ion transport</keyword>
<dbReference type="GO" id="GO:0030001">
    <property type="term" value="P:metal ion transport"/>
    <property type="evidence" value="ECO:0007669"/>
    <property type="project" value="TreeGrafter"/>
</dbReference>
<feature type="transmembrane region" description="Helical" evidence="7">
    <location>
        <begin position="478"/>
        <end position="500"/>
    </location>
</feature>
<proteinExistence type="predicted"/>
<feature type="transmembrane region" description="Helical" evidence="7">
    <location>
        <begin position="360"/>
        <end position="380"/>
    </location>
</feature>
<feature type="domain" description="Sodium/calcium exchanger membrane region" evidence="8">
    <location>
        <begin position="45"/>
        <end position="216"/>
    </location>
</feature>
<dbReference type="EMBL" id="SSTD01001661">
    <property type="protein sequence ID" value="TYK29510.1"/>
    <property type="molecule type" value="Genomic_DNA"/>
</dbReference>
<feature type="transmembrane region" description="Helical" evidence="7">
    <location>
        <begin position="168"/>
        <end position="187"/>
    </location>
</feature>
<dbReference type="PANTHER" id="PTHR11878:SF65">
    <property type="entry name" value="NA_CA-EXCHANGE PROTEIN, ISOFORM G"/>
    <property type="match status" value="1"/>
</dbReference>
<dbReference type="InterPro" id="IPR051171">
    <property type="entry name" value="CaCA"/>
</dbReference>
<accession>A0A5D3E1U2</accession>
<keyword evidence="6 7" id="KW-0472">Membrane</keyword>
<name>A0A5D3E1U2_CUCMM</name>
<evidence type="ECO:0000259" key="8">
    <source>
        <dbReference type="Pfam" id="PF01699"/>
    </source>
</evidence>
<sequence>MASFAIENVESGQAISSITGTGKCESYFIFSFETSLGDALRIFLYFMGLAYCFIGLSAITARFFRSMENVVKHSRKVVEIDPHTNTEIIRYEKVWNFTIADISLLAFGTSFPQISLATIDAIRNIGNLYAGGLGPGTLVGSAAFDLFPIHAVCVVVPKAGELKKISDIGVWLVELVWSFWAYIWLYIILEVWTPKVITLWEALLTVLQYALLLTHAYAQDKRWPYFSLPLARTERPEEWVPPENAICKQDNPCREEFQAHENEQRSIVDIFSIHDTDGKVPGHDVAESSNSNIPEEMDGKADHPHVLKIWKQQFVDALSLETSESKKQNNIYLRSARLCWQLIRAPWRLLFAFVPPYNIAHGWLAFICSLIFISGIAYILTKFTDLISCVSGINPYVIAFTALASGTSWPDLVASKIAAERQTTADSAIANITCSNSVNIYVGIGVPWLISTTYNFIAYREPLKIKDAGGAELGGPRVWAWITCIFFMLLWLIFVVLSSLKVSDII</sequence>
<dbReference type="PANTHER" id="PTHR11878">
    <property type="entry name" value="SODIUM/CALCIUM EXCHANGER"/>
    <property type="match status" value="1"/>
</dbReference>
<evidence type="ECO:0000256" key="1">
    <source>
        <dbReference type="ARBA" id="ARBA00004127"/>
    </source>
</evidence>
<gene>
    <name evidence="9" type="ORF">E5676_scaffold655G001120</name>
</gene>
<keyword evidence="2" id="KW-0813">Transport</keyword>
<dbReference type="InterPro" id="IPR044880">
    <property type="entry name" value="NCX_ion-bd_dom_sf"/>
</dbReference>
<reference evidence="9 10" key="1">
    <citation type="submission" date="2019-08" db="EMBL/GenBank/DDBJ databases">
        <title>Draft genome sequences of two oriental melons (Cucumis melo L. var makuwa).</title>
        <authorList>
            <person name="Kwon S.-Y."/>
        </authorList>
    </citation>
    <scope>NUCLEOTIDE SEQUENCE [LARGE SCALE GENOMIC DNA]</scope>
    <source>
        <strain evidence="10">cv. Chang Bougi</strain>
        <tissue evidence="9">Leaf</tissue>
    </source>
</reference>
<evidence type="ECO:0000256" key="3">
    <source>
        <dbReference type="ARBA" id="ARBA00022692"/>
    </source>
</evidence>
<dbReference type="AlphaFoldDB" id="A0A5D3E1U2"/>
<evidence type="ECO:0000256" key="2">
    <source>
        <dbReference type="ARBA" id="ARBA00022448"/>
    </source>
</evidence>
<evidence type="ECO:0000256" key="6">
    <source>
        <dbReference type="ARBA" id="ARBA00023136"/>
    </source>
</evidence>
<feature type="transmembrane region" description="Helical" evidence="7">
    <location>
        <begin position="199"/>
        <end position="218"/>
    </location>
</feature>
<feature type="domain" description="Sodium/calcium exchanger membrane region" evidence="8">
    <location>
        <begin position="361"/>
        <end position="496"/>
    </location>
</feature>
<keyword evidence="3 7" id="KW-0812">Transmembrane</keyword>
<organism evidence="9 10">
    <name type="scientific">Cucumis melo var. makuwa</name>
    <name type="common">Oriental melon</name>
    <dbReference type="NCBI Taxonomy" id="1194695"/>
    <lineage>
        <taxon>Eukaryota</taxon>
        <taxon>Viridiplantae</taxon>
        <taxon>Streptophyta</taxon>
        <taxon>Embryophyta</taxon>
        <taxon>Tracheophyta</taxon>
        <taxon>Spermatophyta</taxon>
        <taxon>Magnoliopsida</taxon>
        <taxon>eudicotyledons</taxon>
        <taxon>Gunneridae</taxon>
        <taxon>Pentapetalae</taxon>
        <taxon>rosids</taxon>
        <taxon>fabids</taxon>
        <taxon>Cucurbitales</taxon>
        <taxon>Cucurbitaceae</taxon>
        <taxon>Benincaseae</taxon>
        <taxon>Cucumis</taxon>
    </lineage>
</organism>
<dbReference type="Proteomes" id="UP000321947">
    <property type="component" value="Unassembled WGS sequence"/>
</dbReference>
<dbReference type="Gene3D" id="1.20.1420.30">
    <property type="entry name" value="NCX, central ion-binding region"/>
    <property type="match status" value="2"/>
</dbReference>
<evidence type="ECO:0000313" key="9">
    <source>
        <dbReference type="EMBL" id="TYK29510.1"/>
    </source>
</evidence>
<dbReference type="GO" id="GO:0055085">
    <property type="term" value="P:transmembrane transport"/>
    <property type="evidence" value="ECO:0007669"/>
    <property type="project" value="InterPro"/>
</dbReference>
<dbReference type="Pfam" id="PF01699">
    <property type="entry name" value="Na_Ca_ex"/>
    <property type="match status" value="2"/>
</dbReference>
<evidence type="ECO:0000313" key="10">
    <source>
        <dbReference type="Proteomes" id="UP000321947"/>
    </source>
</evidence>
<dbReference type="GO" id="GO:0016020">
    <property type="term" value="C:membrane"/>
    <property type="evidence" value="ECO:0007669"/>
    <property type="project" value="InterPro"/>
</dbReference>
<evidence type="ECO:0000256" key="4">
    <source>
        <dbReference type="ARBA" id="ARBA00022989"/>
    </source>
</evidence>
<dbReference type="InterPro" id="IPR004837">
    <property type="entry name" value="NaCa_Exmemb"/>
</dbReference>
<dbReference type="GO" id="GO:0012505">
    <property type="term" value="C:endomembrane system"/>
    <property type="evidence" value="ECO:0007669"/>
    <property type="project" value="UniProtKB-SubCell"/>
</dbReference>
<keyword evidence="4 7" id="KW-1133">Transmembrane helix</keyword>
<evidence type="ECO:0000256" key="5">
    <source>
        <dbReference type="ARBA" id="ARBA00023065"/>
    </source>
</evidence>
<feature type="transmembrane region" description="Helical" evidence="7">
    <location>
        <begin position="42"/>
        <end position="64"/>
    </location>
</feature>